<protein>
    <submittedName>
        <fullName evidence="1">Uncharacterized protein</fullName>
    </submittedName>
</protein>
<reference evidence="1" key="2">
    <citation type="journal article" date="2021" name="PeerJ">
        <title>Extensive microbial diversity within the chicken gut microbiome revealed by metagenomics and culture.</title>
        <authorList>
            <person name="Gilroy R."/>
            <person name="Ravi A."/>
            <person name="Getino M."/>
            <person name="Pursley I."/>
            <person name="Horton D.L."/>
            <person name="Alikhan N.F."/>
            <person name="Baker D."/>
            <person name="Gharbi K."/>
            <person name="Hall N."/>
            <person name="Watson M."/>
            <person name="Adriaenssens E.M."/>
            <person name="Foster-Nyarko E."/>
            <person name="Jarju S."/>
            <person name="Secka A."/>
            <person name="Antonio M."/>
            <person name="Oren A."/>
            <person name="Chaudhuri R.R."/>
            <person name="La Ragione R."/>
            <person name="Hildebrand F."/>
            <person name="Pallen M.J."/>
        </authorList>
    </citation>
    <scope>NUCLEOTIDE SEQUENCE</scope>
    <source>
        <strain evidence="1">CHK154-7741</strain>
    </source>
</reference>
<evidence type="ECO:0000313" key="1">
    <source>
        <dbReference type="EMBL" id="HIU92125.1"/>
    </source>
</evidence>
<dbReference type="AlphaFoldDB" id="A0A9D1SQX6"/>
<accession>A0A9D1SQX6</accession>
<dbReference type="EMBL" id="DVOD01000021">
    <property type="protein sequence ID" value="HIU92125.1"/>
    <property type="molecule type" value="Genomic_DNA"/>
</dbReference>
<gene>
    <name evidence="1" type="ORF">IAD26_03205</name>
</gene>
<comment type="caution">
    <text evidence="1">The sequence shown here is derived from an EMBL/GenBank/DDBJ whole genome shotgun (WGS) entry which is preliminary data.</text>
</comment>
<sequence length="163" mass="18685">MPDDMNIDAYITSPYSSDLKKQRDAAFDSARNIRKVTETPEEYRIRMAQQEMAHKEQLKNENTDVLQQRLANIDIANIATKNRAAIENMIREAESIKYFALYNNYDMSAIDFRNLDKAVKAAQLRLQSLKKGEDKRDIGTGIFADTYRKSTKNDSILDKLLGG</sequence>
<evidence type="ECO:0000313" key="2">
    <source>
        <dbReference type="Proteomes" id="UP000886748"/>
    </source>
</evidence>
<organism evidence="1 2">
    <name type="scientific">Candidatus Limenecus avicola</name>
    <dbReference type="NCBI Taxonomy" id="2840847"/>
    <lineage>
        <taxon>Bacteria</taxon>
        <taxon>Bacillati</taxon>
        <taxon>Bacillota</taxon>
        <taxon>Clostridia</taxon>
        <taxon>Eubacteriales</taxon>
        <taxon>Clostridiaceae</taxon>
        <taxon>Clostridiaceae incertae sedis</taxon>
        <taxon>Candidatus Limenecus</taxon>
    </lineage>
</organism>
<reference evidence="1" key="1">
    <citation type="submission" date="2020-10" db="EMBL/GenBank/DDBJ databases">
        <authorList>
            <person name="Gilroy R."/>
        </authorList>
    </citation>
    <scope>NUCLEOTIDE SEQUENCE</scope>
    <source>
        <strain evidence="1">CHK154-7741</strain>
    </source>
</reference>
<proteinExistence type="predicted"/>
<dbReference type="Proteomes" id="UP000886748">
    <property type="component" value="Unassembled WGS sequence"/>
</dbReference>
<name>A0A9D1SQX6_9CLOT</name>